<dbReference type="GO" id="GO:0006351">
    <property type="term" value="P:DNA-templated transcription"/>
    <property type="evidence" value="ECO:0007669"/>
    <property type="project" value="InterPro"/>
</dbReference>
<dbReference type="CDD" id="cd12148">
    <property type="entry name" value="fungal_TF_MHR"/>
    <property type="match status" value="1"/>
</dbReference>
<evidence type="ECO:0000313" key="5">
    <source>
        <dbReference type="EMBL" id="KAH0961782.1"/>
    </source>
</evidence>
<dbReference type="Gene3D" id="4.10.240.10">
    <property type="entry name" value="Zn(2)-C6 fungal-type DNA-binding domain"/>
    <property type="match status" value="1"/>
</dbReference>
<dbReference type="GO" id="GO:0008270">
    <property type="term" value="F:zinc ion binding"/>
    <property type="evidence" value="ECO:0007669"/>
    <property type="project" value="InterPro"/>
</dbReference>
<dbReference type="PROSITE" id="PS50048">
    <property type="entry name" value="ZN2_CY6_FUNGAL_2"/>
    <property type="match status" value="1"/>
</dbReference>
<dbReference type="AlphaFoldDB" id="A0A9P8MZ55"/>
<dbReference type="GeneID" id="68355991"/>
<feature type="domain" description="Zn(2)-C6 fungal-type" evidence="4">
    <location>
        <begin position="1"/>
        <end position="27"/>
    </location>
</feature>
<organism evidence="5 6">
    <name type="scientific">Hirsutella rhossiliensis</name>
    <dbReference type="NCBI Taxonomy" id="111463"/>
    <lineage>
        <taxon>Eukaryota</taxon>
        <taxon>Fungi</taxon>
        <taxon>Dikarya</taxon>
        <taxon>Ascomycota</taxon>
        <taxon>Pezizomycotina</taxon>
        <taxon>Sordariomycetes</taxon>
        <taxon>Hypocreomycetidae</taxon>
        <taxon>Hypocreales</taxon>
        <taxon>Ophiocordycipitaceae</taxon>
        <taxon>Hirsutella</taxon>
    </lineage>
</organism>
<evidence type="ECO:0000259" key="4">
    <source>
        <dbReference type="PROSITE" id="PS50048"/>
    </source>
</evidence>
<dbReference type="GO" id="GO:0003677">
    <property type="term" value="F:DNA binding"/>
    <property type="evidence" value="ECO:0007669"/>
    <property type="project" value="InterPro"/>
</dbReference>
<dbReference type="GO" id="GO:0000981">
    <property type="term" value="F:DNA-binding transcription factor activity, RNA polymerase II-specific"/>
    <property type="evidence" value="ECO:0007669"/>
    <property type="project" value="InterPro"/>
</dbReference>
<gene>
    <name evidence="5" type="ORF">HRG_06862</name>
</gene>
<dbReference type="PANTHER" id="PTHR31001:SF74">
    <property type="entry name" value="ZN(II)2CYS6 TRANSCRIPTION FACTOR (EUROFUNG)"/>
    <property type="match status" value="1"/>
</dbReference>
<keyword evidence="2" id="KW-0479">Metal-binding</keyword>
<reference evidence="5" key="1">
    <citation type="submission" date="2021-09" db="EMBL/GenBank/DDBJ databases">
        <title>A high-quality genome of the endoparasitic fungus Hirsutella rhossiliensis with a comparison of Hirsutella genomes reveals transposable elements contributing to genome size variation.</title>
        <authorList>
            <person name="Lin R."/>
            <person name="Jiao Y."/>
            <person name="Sun X."/>
            <person name="Ling J."/>
            <person name="Xie B."/>
            <person name="Cheng X."/>
        </authorList>
    </citation>
    <scope>NUCLEOTIDE SEQUENCE</scope>
    <source>
        <strain evidence="5">HR02</strain>
    </source>
</reference>
<dbReference type="GO" id="GO:0005634">
    <property type="term" value="C:nucleus"/>
    <property type="evidence" value="ECO:0007669"/>
    <property type="project" value="UniProtKB-SubCell"/>
</dbReference>
<dbReference type="CDD" id="cd00067">
    <property type="entry name" value="GAL4"/>
    <property type="match status" value="1"/>
</dbReference>
<dbReference type="Proteomes" id="UP000824596">
    <property type="component" value="Unassembled WGS sequence"/>
</dbReference>
<dbReference type="Pfam" id="PF00172">
    <property type="entry name" value="Zn_clus"/>
    <property type="match status" value="1"/>
</dbReference>
<dbReference type="PANTHER" id="PTHR31001">
    <property type="entry name" value="UNCHARACTERIZED TRANSCRIPTIONAL REGULATORY PROTEIN"/>
    <property type="match status" value="1"/>
</dbReference>
<keyword evidence="3" id="KW-0539">Nucleus</keyword>
<dbReference type="InterPro" id="IPR001138">
    <property type="entry name" value="Zn2Cys6_DnaBD"/>
</dbReference>
<dbReference type="Pfam" id="PF04082">
    <property type="entry name" value="Fungal_trans"/>
    <property type="match status" value="1"/>
</dbReference>
<dbReference type="InterPro" id="IPR050613">
    <property type="entry name" value="Sec_Metabolite_Reg"/>
</dbReference>
<keyword evidence="6" id="KW-1185">Reference proteome</keyword>
<evidence type="ECO:0000256" key="3">
    <source>
        <dbReference type="ARBA" id="ARBA00023242"/>
    </source>
</evidence>
<comment type="subcellular location">
    <subcellularLocation>
        <location evidence="1">Nucleus</location>
    </subcellularLocation>
</comment>
<sequence length="343" mass="37968">MCRRRKLRCDRHHPCSTCSSRGLTCAYVETHPPSSWRRPTDAAPSVHDRLVLLESLVVSLVGSDSKPGASPIGDSAAADRGSLAGDHVQVPSECGSIRVSDSELRYVGGEHWAAILDSITDLKHHLDREEQLQLAGNWDHVMSDNESGLGGADCPSPHALLLYGCRRRASRYFNNLEMASLGIVHGPSFLREYETLLANPSGVPIAWIGLLFSVICLAVVTSGTNDPSQSYELEQQSLQINLYREKIVQCLIASVYTKSGPHVMETMLHHLHIEFVIRADADKDTWFLLALVVNLAMRMGYHRDPSLFKSPAASVTDSPQVIMARLFISHLLYKGQILLHRRS</sequence>
<name>A0A9P8MZ55_9HYPO</name>
<dbReference type="InterPro" id="IPR036864">
    <property type="entry name" value="Zn2-C6_fun-type_DNA-bd_sf"/>
</dbReference>
<proteinExistence type="predicted"/>
<evidence type="ECO:0000313" key="6">
    <source>
        <dbReference type="Proteomes" id="UP000824596"/>
    </source>
</evidence>
<comment type="caution">
    <text evidence="5">The sequence shown here is derived from an EMBL/GenBank/DDBJ whole genome shotgun (WGS) entry which is preliminary data.</text>
</comment>
<dbReference type="EMBL" id="JAIZPD010000007">
    <property type="protein sequence ID" value="KAH0961782.1"/>
    <property type="molecule type" value="Genomic_DNA"/>
</dbReference>
<protein>
    <submittedName>
        <fullName evidence="5">Fungal specific transcription factor domain-containing protein</fullName>
    </submittedName>
</protein>
<evidence type="ECO:0000256" key="1">
    <source>
        <dbReference type="ARBA" id="ARBA00004123"/>
    </source>
</evidence>
<dbReference type="OrthoDB" id="4934715at2759"/>
<dbReference type="RefSeq" id="XP_044719295.1">
    <property type="nucleotide sequence ID" value="XM_044865333.1"/>
</dbReference>
<evidence type="ECO:0000256" key="2">
    <source>
        <dbReference type="ARBA" id="ARBA00022723"/>
    </source>
</evidence>
<accession>A0A9P8MZ55</accession>
<dbReference type="SUPFAM" id="SSF57701">
    <property type="entry name" value="Zn2/Cys6 DNA-binding domain"/>
    <property type="match status" value="1"/>
</dbReference>
<dbReference type="InterPro" id="IPR007219">
    <property type="entry name" value="XnlR_reg_dom"/>
</dbReference>